<dbReference type="EMBL" id="CZDF01000158">
    <property type="protein sequence ID" value="CUR33524.1"/>
    <property type="molecule type" value="Genomic_DNA"/>
</dbReference>
<dbReference type="AlphaFoldDB" id="A0A1J1LNL1"/>
<gene>
    <name evidence="1" type="ORF">PL9214520063</name>
</gene>
<accession>A0A1J1LNL1</accession>
<dbReference type="OrthoDB" id="510190at2"/>
<sequence>MKNFMVDEDFPAVDFIQSLELETSMDCESNSSEIIVYPQREDQNIDPEFTVKASTEIRLALEELNCFEVVENQFQHWGITFHNAIALQPSNPAFVLKPATTVIMGAPKGGVLEINFKYPIQQVLGLITSSHATVLFAYDAEGNKVAETRMNVSPHLNTDSLNFPNAQLELSELNINKIIFETFDGQLILHHLQVKF</sequence>
<evidence type="ECO:0000313" key="1">
    <source>
        <dbReference type="EMBL" id="CUR33524.1"/>
    </source>
</evidence>
<organism evidence="1 2">
    <name type="scientific">Planktothrix tepida PCC 9214</name>
    <dbReference type="NCBI Taxonomy" id="671072"/>
    <lineage>
        <taxon>Bacteria</taxon>
        <taxon>Bacillati</taxon>
        <taxon>Cyanobacteriota</taxon>
        <taxon>Cyanophyceae</taxon>
        <taxon>Oscillatoriophycideae</taxon>
        <taxon>Oscillatoriales</taxon>
        <taxon>Microcoleaceae</taxon>
        <taxon>Planktothrix</taxon>
    </lineage>
</organism>
<protein>
    <submittedName>
        <fullName evidence="1">Uncharacterized protein</fullName>
    </submittedName>
</protein>
<evidence type="ECO:0000313" key="2">
    <source>
        <dbReference type="Proteomes" id="UP000184315"/>
    </source>
</evidence>
<dbReference type="Proteomes" id="UP000184315">
    <property type="component" value="Unassembled WGS sequence"/>
</dbReference>
<proteinExistence type="predicted"/>
<name>A0A1J1LNL1_9CYAN</name>
<keyword evidence="2" id="KW-1185">Reference proteome</keyword>
<dbReference type="RefSeq" id="WP_139295100.1">
    <property type="nucleotide sequence ID" value="NZ_LN889803.1"/>
</dbReference>
<reference evidence="2" key="1">
    <citation type="submission" date="2015-10" db="EMBL/GenBank/DDBJ databases">
        <authorList>
            <person name="Regsiter A."/>
            <person name="william w."/>
        </authorList>
    </citation>
    <scope>NUCLEOTIDE SEQUENCE [LARGE SCALE GENOMIC DNA]</scope>
</reference>